<reference evidence="2" key="1">
    <citation type="submission" date="2021-11" db="EMBL/GenBank/DDBJ databases">
        <authorList>
            <consortium name="Genoscope - CEA"/>
            <person name="William W."/>
        </authorList>
    </citation>
    <scope>NUCLEOTIDE SEQUENCE</scope>
</reference>
<accession>A0A8J2SNY1</accession>
<organism evidence="2 3">
    <name type="scientific">Pelagomonas calceolata</name>
    <dbReference type="NCBI Taxonomy" id="35677"/>
    <lineage>
        <taxon>Eukaryota</taxon>
        <taxon>Sar</taxon>
        <taxon>Stramenopiles</taxon>
        <taxon>Ochrophyta</taxon>
        <taxon>Pelagophyceae</taxon>
        <taxon>Pelagomonadales</taxon>
        <taxon>Pelagomonadaceae</taxon>
        <taxon>Pelagomonas</taxon>
    </lineage>
</organism>
<dbReference type="Proteomes" id="UP000789595">
    <property type="component" value="Unassembled WGS sequence"/>
</dbReference>
<keyword evidence="3" id="KW-1185">Reference proteome</keyword>
<comment type="caution">
    <text evidence="2">The sequence shown here is derived from an EMBL/GenBank/DDBJ whole genome shotgun (WGS) entry which is preliminary data.</text>
</comment>
<evidence type="ECO:0000313" key="2">
    <source>
        <dbReference type="EMBL" id="CAH0374331.1"/>
    </source>
</evidence>
<dbReference type="AlphaFoldDB" id="A0A8J2SNY1"/>
<sequence>MTAEDASDAPRAAANGEAAKNNKTGPGSPVARRGGPRAPRGPVAEPSAKPRGRGRGSAASRKHGHETVDGRPRAPLPGTSKRRTAGNGGARHSGEVVYVCQSYGFIRKDGDSSSEDIFMHLVDVDFEPKLRDRVSFELATFRDRPKAVEVTLESSRGPDDRSIYRLHAIAGSKQHPPPYP</sequence>
<gene>
    <name evidence="2" type="ORF">PECAL_4P16040</name>
</gene>
<dbReference type="OrthoDB" id="10685567at2759"/>
<name>A0A8J2SNY1_9STRA</name>
<dbReference type="EMBL" id="CAKKNE010000004">
    <property type="protein sequence ID" value="CAH0374331.1"/>
    <property type="molecule type" value="Genomic_DNA"/>
</dbReference>
<protein>
    <recommendedName>
        <fullName evidence="4">CSD domain-containing protein</fullName>
    </recommendedName>
</protein>
<dbReference type="InterPro" id="IPR012340">
    <property type="entry name" value="NA-bd_OB-fold"/>
</dbReference>
<evidence type="ECO:0008006" key="4">
    <source>
        <dbReference type="Google" id="ProtNLM"/>
    </source>
</evidence>
<feature type="compositionally biased region" description="Low complexity" evidence="1">
    <location>
        <begin position="1"/>
        <end position="49"/>
    </location>
</feature>
<feature type="compositionally biased region" description="Basic residues" evidence="1">
    <location>
        <begin position="50"/>
        <end position="64"/>
    </location>
</feature>
<feature type="region of interest" description="Disordered" evidence="1">
    <location>
        <begin position="1"/>
        <end position="93"/>
    </location>
</feature>
<dbReference type="Gene3D" id="2.40.50.140">
    <property type="entry name" value="Nucleic acid-binding proteins"/>
    <property type="match status" value="1"/>
</dbReference>
<proteinExistence type="predicted"/>
<evidence type="ECO:0000256" key="1">
    <source>
        <dbReference type="SAM" id="MobiDB-lite"/>
    </source>
</evidence>
<evidence type="ECO:0000313" key="3">
    <source>
        <dbReference type="Proteomes" id="UP000789595"/>
    </source>
</evidence>
<dbReference type="SUPFAM" id="SSF50249">
    <property type="entry name" value="Nucleic acid-binding proteins"/>
    <property type="match status" value="1"/>
</dbReference>